<dbReference type="GO" id="GO:0006559">
    <property type="term" value="P:L-phenylalanine catabolic process"/>
    <property type="evidence" value="ECO:0007669"/>
    <property type="project" value="TreeGrafter"/>
</dbReference>
<evidence type="ECO:0000259" key="1">
    <source>
        <dbReference type="PROSITE" id="PS50404"/>
    </source>
</evidence>
<dbReference type="Gene3D" id="1.20.1050.10">
    <property type="match status" value="1"/>
</dbReference>
<feature type="non-terminal residue" evidence="2">
    <location>
        <position position="1"/>
    </location>
</feature>
<feature type="domain" description="GST N-terminal" evidence="1">
    <location>
        <begin position="1"/>
        <end position="66"/>
    </location>
</feature>
<gene>
    <name evidence="2" type="ORF">FRX31_005610</name>
</gene>
<evidence type="ECO:0000313" key="3">
    <source>
        <dbReference type="Proteomes" id="UP000554482"/>
    </source>
</evidence>
<sequence>KLLLLKGLKYEYKAVNLFKGEQFSEEFTKLNPIGYVPVLADDEQDIVISDSFAILLYLEDKYPQHPLLPQDLQKKAINLQVANIVSSSIQPLQNLAVLVSIQPQR</sequence>
<dbReference type="OrthoDB" id="4951845at2759"/>
<dbReference type="SFLD" id="SFLDS00019">
    <property type="entry name" value="Glutathione_Transferase_(cytos"/>
    <property type="match status" value="1"/>
</dbReference>
<protein>
    <submittedName>
        <fullName evidence="2">Glutathione s-transferase</fullName>
    </submittedName>
</protein>
<keyword evidence="3" id="KW-1185">Reference proteome</keyword>
<reference evidence="2 3" key="1">
    <citation type="submission" date="2020-06" db="EMBL/GenBank/DDBJ databases">
        <title>Transcriptomic and genomic resources for Thalictrum thalictroides and T. hernandezii: Facilitating candidate gene discovery in an emerging model plant lineage.</title>
        <authorList>
            <person name="Arias T."/>
            <person name="Riano-Pachon D.M."/>
            <person name="Di Stilio V.S."/>
        </authorList>
    </citation>
    <scope>NUCLEOTIDE SEQUENCE [LARGE SCALE GENOMIC DNA]</scope>
    <source>
        <strain evidence="3">cv. WT478/WT964</strain>
        <tissue evidence="2">Leaves</tissue>
    </source>
</reference>
<dbReference type="InterPro" id="IPR004045">
    <property type="entry name" value="Glutathione_S-Trfase_N"/>
</dbReference>
<organism evidence="2 3">
    <name type="scientific">Thalictrum thalictroides</name>
    <name type="common">Rue-anemone</name>
    <name type="synonym">Anemone thalictroides</name>
    <dbReference type="NCBI Taxonomy" id="46969"/>
    <lineage>
        <taxon>Eukaryota</taxon>
        <taxon>Viridiplantae</taxon>
        <taxon>Streptophyta</taxon>
        <taxon>Embryophyta</taxon>
        <taxon>Tracheophyta</taxon>
        <taxon>Spermatophyta</taxon>
        <taxon>Magnoliopsida</taxon>
        <taxon>Ranunculales</taxon>
        <taxon>Ranunculaceae</taxon>
        <taxon>Thalictroideae</taxon>
        <taxon>Thalictrum</taxon>
    </lineage>
</organism>
<dbReference type="AlphaFoldDB" id="A0A7J6X5Y8"/>
<dbReference type="SUPFAM" id="SSF52833">
    <property type="entry name" value="Thioredoxin-like"/>
    <property type="match status" value="1"/>
</dbReference>
<dbReference type="PANTHER" id="PTHR42673">
    <property type="entry name" value="MALEYLACETOACETATE ISOMERASE"/>
    <property type="match status" value="1"/>
</dbReference>
<dbReference type="GO" id="GO:0016034">
    <property type="term" value="F:maleylacetoacetate isomerase activity"/>
    <property type="evidence" value="ECO:0007669"/>
    <property type="project" value="TreeGrafter"/>
</dbReference>
<dbReference type="Pfam" id="PF13409">
    <property type="entry name" value="GST_N_2"/>
    <property type="match status" value="1"/>
</dbReference>
<evidence type="ECO:0000313" key="2">
    <source>
        <dbReference type="EMBL" id="KAF5204803.1"/>
    </source>
</evidence>
<accession>A0A7J6X5Y8</accession>
<dbReference type="PANTHER" id="PTHR42673:SF4">
    <property type="entry name" value="MALEYLACETOACETATE ISOMERASE"/>
    <property type="match status" value="1"/>
</dbReference>
<dbReference type="GO" id="GO:0004364">
    <property type="term" value="F:glutathione transferase activity"/>
    <property type="evidence" value="ECO:0007669"/>
    <property type="project" value="TreeGrafter"/>
</dbReference>
<keyword evidence="2" id="KW-0808">Transferase</keyword>
<dbReference type="Gene3D" id="3.40.30.10">
    <property type="entry name" value="Glutaredoxin"/>
    <property type="match status" value="1"/>
</dbReference>
<dbReference type="EMBL" id="JABWDY010004958">
    <property type="protein sequence ID" value="KAF5204803.1"/>
    <property type="molecule type" value="Genomic_DNA"/>
</dbReference>
<dbReference type="SFLD" id="SFLDG00358">
    <property type="entry name" value="Main_(cytGST)"/>
    <property type="match status" value="1"/>
</dbReference>
<dbReference type="GO" id="GO:0006749">
    <property type="term" value="P:glutathione metabolic process"/>
    <property type="evidence" value="ECO:0007669"/>
    <property type="project" value="TreeGrafter"/>
</dbReference>
<dbReference type="Proteomes" id="UP000554482">
    <property type="component" value="Unassembled WGS sequence"/>
</dbReference>
<comment type="caution">
    <text evidence="2">The sequence shown here is derived from an EMBL/GenBank/DDBJ whole genome shotgun (WGS) entry which is preliminary data.</text>
</comment>
<name>A0A7J6X5Y8_THATH</name>
<proteinExistence type="predicted"/>
<dbReference type="PROSITE" id="PS50404">
    <property type="entry name" value="GST_NTER"/>
    <property type="match status" value="1"/>
</dbReference>
<dbReference type="InterPro" id="IPR040079">
    <property type="entry name" value="Glutathione_S-Trfase"/>
</dbReference>
<dbReference type="InterPro" id="IPR036249">
    <property type="entry name" value="Thioredoxin-like_sf"/>
</dbReference>